<accession>A0A1W1YY74</accession>
<feature type="region of interest" description="Disordered" evidence="1">
    <location>
        <begin position="174"/>
        <end position="193"/>
    </location>
</feature>
<dbReference type="RefSeq" id="WP_084099110.1">
    <property type="nucleotide sequence ID" value="NZ_FWXK01000004.1"/>
</dbReference>
<keyword evidence="4" id="KW-1185">Reference proteome</keyword>
<evidence type="ECO:0000313" key="3">
    <source>
        <dbReference type="EMBL" id="SMC40648.1"/>
    </source>
</evidence>
<dbReference type="Proteomes" id="UP000243884">
    <property type="component" value="Unassembled WGS sequence"/>
</dbReference>
<keyword evidence="2" id="KW-0472">Membrane</keyword>
<sequence length="193" mass="22050">MGGFKRFFQVLFTLIFVIALFLTLSLFYEIPGVTDFVNNNILSVQLYRWIMAGILALIFLVALIMFFSALFSAKTKGNIVKEQERGHIKLTKDSIEAVALRVLDQYKEVHYPKVRTKLVKQPKDTEVYVSFDVSDRKNVLDMAADIQAHIIDALEATLGLPINHVEVRMLEVRPTQTSEAMEKQRKASKSRVQ</sequence>
<feature type="transmembrane region" description="Helical" evidence="2">
    <location>
        <begin position="7"/>
        <end position="28"/>
    </location>
</feature>
<keyword evidence="2" id="KW-1133">Transmembrane helix</keyword>
<gene>
    <name evidence="3" type="ORF">SAMN04487984_0982</name>
</gene>
<evidence type="ECO:0008006" key="5">
    <source>
        <dbReference type="Google" id="ProtNLM"/>
    </source>
</evidence>
<feature type="transmembrane region" description="Helical" evidence="2">
    <location>
        <begin position="48"/>
        <end position="71"/>
    </location>
</feature>
<reference evidence="4" key="1">
    <citation type="submission" date="2017-04" db="EMBL/GenBank/DDBJ databases">
        <authorList>
            <person name="Varghese N."/>
            <person name="Submissions S."/>
        </authorList>
    </citation>
    <scope>NUCLEOTIDE SEQUENCE [LARGE SCALE GENOMIC DNA]</scope>
    <source>
        <strain evidence="4">DSM 21500</strain>
    </source>
</reference>
<evidence type="ECO:0000256" key="1">
    <source>
        <dbReference type="SAM" id="MobiDB-lite"/>
    </source>
</evidence>
<keyword evidence="2" id="KW-0812">Transmembrane</keyword>
<name>A0A1W1YY74_9LACT</name>
<dbReference type="STRING" id="371602.SAMN04487984_0982"/>
<protein>
    <recommendedName>
        <fullName evidence="5">Alkaline shock response membrane anchor protein AmaP</fullName>
    </recommendedName>
</protein>
<dbReference type="NCBIfam" id="NF033218">
    <property type="entry name" value="anchor_AmaP"/>
    <property type="match status" value="1"/>
</dbReference>
<dbReference type="EMBL" id="FWXK01000004">
    <property type="protein sequence ID" value="SMC40648.1"/>
    <property type="molecule type" value="Genomic_DNA"/>
</dbReference>
<evidence type="ECO:0000313" key="4">
    <source>
        <dbReference type="Proteomes" id="UP000243884"/>
    </source>
</evidence>
<proteinExistence type="predicted"/>
<dbReference type="AlphaFoldDB" id="A0A1W1YY74"/>
<dbReference type="OrthoDB" id="2136608at2"/>
<evidence type="ECO:0000256" key="2">
    <source>
        <dbReference type="SAM" id="Phobius"/>
    </source>
</evidence>
<organism evidence="3 4">
    <name type="scientific">Aerococcus suis</name>
    <dbReference type="NCBI Taxonomy" id="371602"/>
    <lineage>
        <taxon>Bacteria</taxon>
        <taxon>Bacillati</taxon>
        <taxon>Bacillota</taxon>
        <taxon>Bacilli</taxon>
        <taxon>Lactobacillales</taxon>
        <taxon>Aerococcaceae</taxon>
        <taxon>Aerococcus</taxon>
    </lineage>
</organism>